<dbReference type="Proteomes" id="UP000031532">
    <property type="component" value="Unassembled WGS sequence"/>
</dbReference>
<sequence>MTFQRLELLSKETNWFTNPPQVRLNVRAKEPVTPQQANVGIKQRRLSPAN</sequence>
<name>A0A9X5E6H0_9CYAN</name>
<evidence type="ECO:0000313" key="2">
    <source>
        <dbReference type="Proteomes" id="UP000031532"/>
    </source>
</evidence>
<dbReference type="EMBL" id="JTJC03000004">
    <property type="protein sequence ID" value="NHC36069.1"/>
    <property type="molecule type" value="Genomic_DNA"/>
</dbReference>
<evidence type="ECO:0000313" key="1">
    <source>
        <dbReference type="EMBL" id="NHC36069.1"/>
    </source>
</evidence>
<accession>A0A9X5E6H0</accession>
<comment type="caution">
    <text evidence="1">The sequence shown here is derived from an EMBL/GenBank/DDBJ whole genome shotgun (WGS) entry which is preliminary data.</text>
</comment>
<reference evidence="1 2" key="1">
    <citation type="journal article" date="2015" name="Genome Announc.">
        <title>Draft Genome Sequence of the Terrestrial Cyanobacterium Scytonema millei VB511283, Isolated from Eastern India.</title>
        <authorList>
            <person name="Sen D."/>
            <person name="Chandrababunaidu M.M."/>
            <person name="Singh D."/>
            <person name="Sanghi N."/>
            <person name="Ghorai A."/>
            <person name="Mishra G.P."/>
            <person name="Madduluri M."/>
            <person name="Adhikary S.P."/>
            <person name="Tripathy S."/>
        </authorList>
    </citation>
    <scope>NUCLEOTIDE SEQUENCE [LARGE SCALE GENOMIC DNA]</scope>
    <source>
        <strain evidence="1 2">VB511283</strain>
    </source>
</reference>
<protein>
    <submittedName>
        <fullName evidence="1">Uncharacterized protein</fullName>
    </submittedName>
</protein>
<proteinExistence type="predicted"/>
<keyword evidence="2" id="KW-1185">Reference proteome</keyword>
<dbReference type="AlphaFoldDB" id="A0A9X5E6H0"/>
<gene>
    <name evidence="1" type="ORF">QH73_0015685</name>
</gene>
<organism evidence="1 2">
    <name type="scientific">Scytonema millei VB511283</name>
    <dbReference type="NCBI Taxonomy" id="1245923"/>
    <lineage>
        <taxon>Bacteria</taxon>
        <taxon>Bacillati</taxon>
        <taxon>Cyanobacteriota</taxon>
        <taxon>Cyanophyceae</taxon>
        <taxon>Nostocales</taxon>
        <taxon>Scytonemataceae</taxon>
        <taxon>Scytonema</taxon>
    </lineage>
</organism>